<keyword evidence="2" id="KW-1185">Reference proteome</keyword>
<name>A0ACD3AB93_9AGAR</name>
<dbReference type="Proteomes" id="UP000308600">
    <property type="component" value="Unassembled WGS sequence"/>
</dbReference>
<evidence type="ECO:0000313" key="1">
    <source>
        <dbReference type="EMBL" id="TFK62940.1"/>
    </source>
</evidence>
<organism evidence="1 2">
    <name type="scientific">Pluteus cervinus</name>
    <dbReference type="NCBI Taxonomy" id="181527"/>
    <lineage>
        <taxon>Eukaryota</taxon>
        <taxon>Fungi</taxon>
        <taxon>Dikarya</taxon>
        <taxon>Basidiomycota</taxon>
        <taxon>Agaricomycotina</taxon>
        <taxon>Agaricomycetes</taxon>
        <taxon>Agaricomycetidae</taxon>
        <taxon>Agaricales</taxon>
        <taxon>Pluteineae</taxon>
        <taxon>Pluteaceae</taxon>
        <taxon>Pluteus</taxon>
    </lineage>
</organism>
<dbReference type="EMBL" id="ML208549">
    <property type="protein sequence ID" value="TFK62940.1"/>
    <property type="molecule type" value="Genomic_DNA"/>
</dbReference>
<proteinExistence type="predicted"/>
<reference evidence="1 2" key="1">
    <citation type="journal article" date="2019" name="Nat. Ecol. Evol.">
        <title>Megaphylogeny resolves global patterns of mushroom evolution.</title>
        <authorList>
            <person name="Varga T."/>
            <person name="Krizsan K."/>
            <person name="Foldi C."/>
            <person name="Dima B."/>
            <person name="Sanchez-Garcia M."/>
            <person name="Sanchez-Ramirez S."/>
            <person name="Szollosi G.J."/>
            <person name="Szarkandi J.G."/>
            <person name="Papp V."/>
            <person name="Albert L."/>
            <person name="Andreopoulos W."/>
            <person name="Angelini C."/>
            <person name="Antonin V."/>
            <person name="Barry K.W."/>
            <person name="Bougher N.L."/>
            <person name="Buchanan P."/>
            <person name="Buyck B."/>
            <person name="Bense V."/>
            <person name="Catcheside P."/>
            <person name="Chovatia M."/>
            <person name="Cooper J."/>
            <person name="Damon W."/>
            <person name="Desjardin D."/>
            <person name="Finy P."/>
            <person name="Geml J."/>
            <person name="Haridas S."/>
            <person name="Hughes K."/>
            <person name="Justo A."/>
            <person name="Karasinski D."/>
            <person name="Kautmanova I."/>
            <person name="Kiss B."/>
            <person name="Kocsube S."/>
            <person name="Kotiranta H."/>
            <person name="LaButti K.M."/>
            <person name="Lechner B.E."/>
            <person name="Liimatainen K."/>
            <person name="Lipzen A."/>
            <person name="Lukacs Z."/>
            <person name="Mihaltcheva S."/>
            <person name="Morgado L.N."/>
            <person name="Niskanen T."/>
            <person name="Noordeloos M.E."/>
            <person name="Ohm R.A."/>
            <person name="Ortiz-Santana B."/>
            <person name="Ovrebo C."/>
            <person name="Racz N."/>
            <person name="Riley R."/>
            <person name="Savchenko A."/>
            <person name="Shiryaev A."/>
            <person name="Soop K."/>
            <person name="Spirin V."/>
            <person name="Szebenyi C."/>
            <person name="Tomsovsky M."/>
            <person name="Tulloss R.E."/>
            <person name="Uehling J."/>
            <person name="Grigoriev I.V."/>
            <person name="Vagvolgyi C."/>
            <person name="Papp T."/>
            <person name="Martin F.M."/>
            <person name="Miettinen O."/>
            <person name="Hibbett D.S."/>
            <person name="Nagy L.G."/>
        </authorList>
    </citation>
    <scope>NUCLEOTIDE SEQUENCE [LARGE SCALE GENOMIC DNA]</scope>
    <source>
        <strain evidence="1 2">NL-1719</strain>
    </source>
</reference>
<gene>
    <name evidence="1" type="ORF">BDN72DRAFT_964245</name>
</gene>
<accession>A0ACD3AB93</accession>
<evidence type="ECO:0000313" key="2">
    <source>
        <dbReference type="Proteomes" id="UP000308600"/>
    </source>
</evidence>
<protein>
    <submittedName>
        <fullName evidence="1">Uncharacterized protein</fullName>
    </submittedName>
</protein>
<sequence>MASEGGRVDVHATIKWLQDFAAHLPPEEPSDTAEEFQKLLDYTPPCLIREPTESPEAQISPLDFYDLHVDESLQLKRVVVLPSLVDDIASRVQKASASLESRGLGPLPFNEDTVYGGNWASSGFREDISPKVTSPESIGRFYGRTSAAACMPLASQWILHPKHDVYSSILRFNEGSDLSRPDHGFVMDKLSLRIKPYDSIPQDILGTLNRQSKLDLRYLEGKNLATWVFLELLPEGQSALDDMVNLENEFSSIVPATAGNYMAPTSEAQTIPRDARPSLFDLPDPDYQPQDSGRPTPKLKRIYPQGAQTQATLKRGASRPVTASDLVQHAWTNAVRHDTTFIIFSTGNQERIGIRHRQSQTLYLSELINVPTASQPAYGHVQAGLYLLILEDVMDRLHQASRSKSSSSKRKRGDSVFPAVRYSKRQKINTLTLQRNASTGMVQEAIWKELKSKLLALVFLQSPGLNSPVPAAYARVRPCLLGRDIGRDHPETQRDYLPGESFRLVLGPCFSEGSIGKLHSATIFADINDRTTSRIDVVVKLAITRRHRRRVRREYEMYKYLWERNARGILPIYGLFEDYSNYATLLVMGKGGISLWEREFDSESEDEHQVKVSPKEREMFLDILQSIHQAGVCHRDIHPGNLTIDMNGDGHIIDFDRAHRNLNRAERYLEVRCLENLLDGSWASQDVFVSTCPSTPNYKGLEMAI</sequence>